<dbReference type="SUPFAM" id="SSF53756">
    <property type="entry name" value="UDP-Glycosyltransferase/glycogen phosphorylase"/>
    <property type="match status" value="1"/>
</dbReference>
<evidence type="ECO:0000313" key="4">
    <source>
        <dbReference type="Proteomes" id="UP000683291"/>
    </source>
</evidence>
<dbReference type="KEGG" id="sual:KDD17_00385"/>
<evidence type="ECO:0000259" key="2">
    <source>
        <dbReference type="Pfam" id="PF13439"/>
    </source>
</evidence>
<dbReference type="EC" id="2.4.-.-" evidence="3"/>
<gene>
    <name evidence="3" type="ORF">KDD17_00385</name>
</gene>
<dbReference type="Pfam" id="PF13439">
    <property type="entry name" value="Glyco_transf_4"/>
    <property type="match status" value="1"/>
</dbReference>
<organism evidence="3 4">
    <name type="scientific">Sulfitobacter albidus</name>
    <dbReference type="NCBI Taxonomy" id="2829501"/>
    <lineage>
        <taxon>Bacteria</taxon>
        <taxon>Pseudomonadati</taxon>
        <taxon>Pseudomonadota</taxon>
        <taxon>Alphaproteobacteria</taxon>
        <taxon>Rhodobacterales</taxon>
        <taxon>Roseobacteraceae</taxon>
        <taxon>Sulfitobacter</taxon>
    </lineage>
</organism>
<evidence type="ECO:0000259" key="1">
    <source>
        <dbReference type="Pfam" id="PF00534"/>
    </source>
</evidence>
<dbReference type="GO" id="GO:0016757">
    <property type="term" value="F:glycosyltransferase activity"/>
    <property type="evidence" value="ECO:0007669"/>
    <property type="project" value="UniProtKB-KW"/>
</dbReference>
<keyword evidence="3" id="KW-0808">Transferase</keyword>
<accession>A0A975JDR6</accession>
<sequence length="339" mass="37303">MKSLPVVLHLIDDTTAGGVMQVLDFLRSDPEMARTATHKVEKVKRGAILSRLAYADVVVSHQTVSWSLLPALLALRTRFARTPLIHVEHSYTDGFVAHNVLRKRRFLLLLELAYGLFDRVVAVSNGQADWMVANRLLRGEKLSTIQSCVALDSFRSLPVPQNPSRVFAAIGRLDRQKGFDTLIAAFRACSDPDIALHIIGEGAEETTLKQLAGDDTRIVFKGFQENTATALAPVDVVIMPSRWEAYGLVAIETLAAGRKLLCSNIDGLCDHAQLGAVLFDAKNTLALKELISQEARSGSAGRHGVSRQMTLGLEDRFRECWSYLLFEVEARSPGEIAIV</sequence>
<feature type="domain" description="Glycosyltransferase subfamily 4-like N-terminal" evidence="2">
    <location>
        <begin position="54"/>
        <end position="151"/>
    </location>
</feature>
<dbReference type="Proteomes" id="UP000683291">
    <property type="component" value="Chromosome 1"/>
</dbReference>
<dbReference type="Gene3D" id="3.40.50.2000">
    <property type="entry name" value="Glycogen Phosphorylase B"/>
    <property type="match status" value="2"/>
</dbReference>
<dbReference type="InterPro" id="IPR001296">
    <property type="entry name" value="Glyco_trans_1"/>
</dbReference>
<dbReference type="PANTHER" id="PTHR12526">
    <property type="entry name" value="GLYCOSYLTRANSFERASE"/>
    <property type="match status" value="1"/>
</dbReference>
<keyword evidence="3" id="KW-0328">Glycosyltransferase</keyword>
<protein>
    <submittedName>
        <fullName evidence="3">Glycosyltransferase</fullName>
        <ecNumber evidence="3">2.4.-.-</ecNumber>
    </submittedName>
</protein>
<dbReference type="RefSeq" id="WP_212704770.1">
    <property type="nucleotide sequence ID" value="NZ_CP073581.1"/>
</dbReference>
<dbReference type="Pfam" id="PF00534">
    <property type="entry name" value="Glycos_transf_1"/>
    <property type="match status" value="1"/>
</dbReference>
<reference evidence="3" key="1">
    <citation type="submission" date="2021-04" db="EMBL/GenBank/DDBJ databases">
        <title>Complete genome sequence for Sulfitobacter sp. strain JK7-1.</title>
        <authorList>
            <person name="Park S.-J."/>
        </authorList>
    </citation>
    <scope>NUCLEOTIDE SEQUENCE</scope>
    <source>
        <strain evidence="3">JK7-1</strain>
    </source>
</reference>
<keyword evidence="4" id="KW-1185">Reference proteome</keyword>
<dbReference type="InterPro" id="IPR028098">
    <property type="entry name" value="Glyco_trans_4-like_N"/>
</dbReference>
<proteinExistence type="predicted"/>
<feature type="domain" description="Glycosyl transferase family 1" evidence="1">
    <location>
        <begin position="163"/>
        <end position="292"/>
    </location>
</feature>
<name>A0A975JDR6_9RHOB</name>
<dbReference type="EMBL" id="CP073581">
    <property type="protein sequence ID" value="QUJ76573.1"/>
    <property type="molecule type" value="Genomic_DNA"/>
</dbReference>
<dbReference type="AlphaFoldDB" id="A0A975JDR6"/>
<evidence type="ECO:0000313" key="3">
    <source>
        <dbReference type="EMBL" id="QUJ76573.1"/>
    </source>
</evidence>